<reference evidence="7" key="1">
    <citation type="journal article" date="2002" name="Science">
        <title>The draft genome of Ciona intestinalis: insights into chordate and vertebrate origins.</title>
        <authorList>
            <person name="Dehal P."/>
            <person name="Satou Y."/>
            <person name="Campbell R.K."/>
            <person name="Chapman J."/>
            <person name="Degnan B."/>
            <person name="De Tomaso A."/>
            <person name="Davidson B."/>
            <person name="Di Gregorio A."/>
            <person name="Gelpke M."/>
            <person name="Goodstein D.M."/>
            <person name="Harafuji N."/>
            <person name="Hastings K.E."/>
            <person name="Ho I."/>
            <person name="Hotta K."/>
            <person name="Huang W."/>
            <person name="Kawashima T."/>
            <person name="Lemaire P."/>
            <person name="Martinez D."/>
            <person name="Meinertzhagen I.A."/>
            <person name="Necula S."/>
            <person name="Nonaka M."/>
            <person name="Putnam N."/>
            <person name="Rash S."/>
            <person name="Saiga H."/>
            <person name="Satake M."/>
            <person name="Terry A."/>
            <person name="Yamada L."/>
            <person name="Wang H.G."/>
            <person name="Awazu S."/>
            <person name="Azumi K."/>
            <person name="Boore J."/>
            <person name="Branno M."/>
            <person name="Chin-Bow S."/>
            <person name="DeSantis R."/>
            <person name="Doyle S."/>
            <person name="Francino P."/>
            <person name="Keys D.N."/>
            <person name="Haga S."/>
            <person name="Hayashi H."/>
            <person name="Hino K."/>
            <person name="Imai K.S."/>
            <person name="Inaba K."/>
            <person name="Kano S."/>
            <person name="Kobayashi K."/>
            <person name="Kobayashi M."/>
            <person name="Lee B.I."/>
            <person name="Makabe K.W."/>
            <person name="Manohar C."/>
            <person name="Matassi G."/>
            <person name="Medina M."/>
            <person name="Mochizuki Y."/>
            <person name="Mount S."/>
            <person name="Morishita T."/>
            <person name="Miura S."/>
            <person name="Nakayama A."/>
            <person name="Nishizaka S."/>
            <person name="Nomoto H."/>
            <person name="Ohta F."/>
            <person name="Oishi K."/>
            <person name="Rigoutsos I."/>
            <person name="Sano M."/>
            <person name="Sasaki A."/>
            <person name="Sasakura Y."/>
            <person name="Shoguchi E."/>
            <person name="Shin-i T."/>
            <person name="Spagnuolo A."/>
            <person name="Stainier D."/>
            <person name="Suzuki M.M."/>
            <person name="Tassy O."/>
            <person name="Takatori N."/>
            <person name="Tokuoka M."/>
            <person name="Yagi K."/>
            <person name="Yoshizaki F."/>
            <person name="Wada S."/>
            <person name="Zhang C."/>
            <person name="Hyatt P.D."/>
            <person name="Larimer F."/>
            <person name="Detter C."/>
            <person name="Doggett N."/>
            <person name="Glavina T."/>
            <person name="Hawkins T."/>
            <person name="Richardson P."/>
            <person name="Lucas S."/>
            <person name="Kohara Y."/>
            <person name="Levine M."/>
            <person name="Satoh N."/>
            <person name="Rokhsar D.S."/>
        </authorList>
    </citation>
    <scope>NUCLEOTIDE SEQUENCE [LARGE SCALE GENOMIC DNA]</scope>
</reference>
<comment type="similarity">
    <text evidence="2">Belongs to the transferase hexapeptide repeat family.</text>
</comment>
<keyword evidence="7" id="KW-1185">Reference proteome</keyword>
<evidence type="ECO:0000256" key="4">
    <source>
        <dbReference type="ARBA" id="ARBA00022679"/>
    </source>
</evidence>
<dbReference type="STRING" id="7719.ENSCINP00000001091"/>
<dbReference type="InParanoid" id="F6PSK8"/>
<comment type="pathway">
    <text evidence="1">Nucleotide-sugar biosynthesis; GDP-alpha-D-mannose biosynthesis; GDP-alpha-D-mannose from alpha-D-mannose 1-phosphate (GTP route): step 1/1.</text>
</comment>
<dbReference type="AlphaFoldDB" id="F6PSK8"/>
<keyword evidence="4" id="KW-0808">Transferase</keyword>
<evidence type="ECO:0000313" key="7">
    <source>
        <dbReference type="Proteomes" id="UP000008144"/>
    </source>
</evidence>
<protein>
    <recommendedName>
        <fullName evidence="3">mannose-1-phosphate guanylyltransferase</fullName>
        <ecNumber evidence="3">2.7.7.13</ecNumber>
    </recommendedName>
</protein>
<dbReference type="Ensembl" id="ENSCINT00000001091.3">
    <property type="protein sequence ID" value="ENSCINP00000001091.3"/>
    <property type="gene ID" value="ENSCING00000000596.3"/>
</dbReference>
<dbReference type="GO" id="GO:0055001">
    <property type="term" value="P:muscle cell development"/>
    <property type="evidence" value="ECO:0007669"/>
    <property type="project" value="Ensembl"/>
</dbReference>
<evidence type="ECO:0000256" key="3">
    <source>
        <dbReference type="ARBA" id="ARBA00012387"/>
    </source>
</evidence>
<dbReference type="OMA" id="MEISLAY"/>
<sequence>MSNVLEKEMNKHAKRLGIEIIFSQEEEPLGTAGPIALARKYLGSCAEPFFVLNSDVISDYPFSNLLEFHKGHGKEGTICVAKVEEPSKYGVVVYEKDSGRIQRFVEKPQEFVSNKINAGMYIFNPSVLERIEERPMSIEREVFPSMAEDDELYCMELNNFWMDIGQPKDFLKGMCMYLTSLRQKSPEKLYRG</sequence>
<dbReference type="GO" id="GO:0004475">
    <property type="term" value="F:mannose-1-phosphate guanylyltransferase (GTP) activity"/>
    <property type="evidence" value="ECO:0007669"/>
    <property type="project" value="UniProtKB-EC"/>
</dbReference>
<dbReference type="Proteomes" id="UP000008144">
    <property type="component" value="Unassembled WGS sequence"/>
</dbReference>
<evidence type="ECO:0000256" key="2">
    <source>
        <dbReference type="ARBA" id="ARBA00007274"/>
    </source>
</evidence>
<evidence type="ECO:0000259" key="5">
    <source>
        <dbReference type="Pfam" id="PF00483"/>
    </source>
</evidence>
<dbReference type="FunCoup" id="F6PSK8">
    <property type="interactions" value="382"/>
</dbReference>
<name>F6PSK8_CIOIN</name>
<dbReference type="InterPro" id="IPR029044">
    <property type="entry name" value="Nucleotide-diphossugar_trans"/>
</dbReference>
<dbReference type="HOGENOM" id="CLU_029499_2_3_1"/>
<evidence type="ECO:0000313" key="6">
    <source>
        <dbReference type="Ensembl" id="ENSCINP00000001091.3"/>
    </source>
</evidence>
<dbReference type="GO" id="GO:0048666">
    <property type="term" value="P:neuron development"/>
    <property type="evidence" value="ECO:0007669"/>
    <property type="project" value="Ensembl"/>
</dbReference>
<evidence type="ECO:0000256" key="1">
    <source>
        <dbReference type="ARBA" id="ARBA00004823"/>
    </source>
</evidence>
<accession>F6PSK8</accession>
<dbReference type="GeneTree" id="ENSGT00940000158909"/>
<reference evidence="6" key="3">
    <citation type="submission" date="2025-09" db="UniProtKB">
        <authorList>
            <consortium name="Ensembl"/>
        </authorList>
    </citation>
    <scope>IDENTIFICATION</scope>
</reference>
<dbReference type="Gene3D" id="3.90.550.10">
    <property type="entry name" value="Spore Coat Polysaccharide Biosynthesis Protein SpsA, Chain A"/>
    <property type="match status" value="1"/>
</dbReference>
<dbReference type="PANTHER" id="PTHR22572">
    <property type="entry name" value="SUGAR-1-PHOSPHATE GUANYL TRANSFERASE"/>
    <property type="match status" value="1"/>
</dbReference>
<proteinExistence type="inferred from homology"/>
<dbReference type="FunFam" id="3.90.550.10:FF:000013">
    <property type="entry name" value="mannose-1-phosphate guanyltransferase beta"/>
    <property type="match status" value="1"/>
</dbReference>
<dbReference type="EC" id="2.7.7.13" evidence="3"/>
<dbReference type="InterPro" id="IPR005835">
    <property type="entry name" value="NTP_transferase_dom"/>
</dbReference>
<gene>
    <name evidence="6" type="primary">LOC100183658</name>
</gene>
<reference evidence="6" key="2">
    <citation type="submission" date="2025-08" db="UniProtKB">
        <authorList>
            <consortium name="Ensembl"/>
        </authorList>
    </citation>
    <scope>IDENTIFICATION</scope>
</reference>
<organism evidence="6 7">
    <name type="scientific">Ciona intestinalis</name>
    <name type="common">Transparent sea squirt</name>
    <name type="synonym">Ascidia intestinalis</name>
    <dbReference type="NCBI Taxonomy" id="7719"/>
    <lineage>
        <taxon>Eukaryota</taxon>
        <taxon>Metazoa</taxon>
        <taxon>Chordata</taxon>
        <taxon>Tunicata</taxon>
        <taxon>Ascidiacea</taxon>
        <taxon>Phlebobranchia</taxon>
        <taxon>Cionidae</taxon>
        <taxon>Ciona</taxon>
    </lineage>
</organism>
<dbReference type="InterPro" id="IPR050486">
    <property type="entry name" value="Mannose-1P_guanyltransferase"/>
</dbReference>
<dbReference type="Pfam" id="PF00483">
    <property type="entry name" value="NTP_transferase"/>
    <property type="match status" value="1"/>
</dbReference>
<dbReference type="SUPFAM" id="SSF53448">
    <property type="entry name" value="Nucleotide-diphospho-sugar transferases"/>
    <property type="match status" value="1"/>
</dbReference>
<feature type="domain" description="Nucleotidyl transferase" evidence="5">
    <location>
        <begin position="10"/>
        <end position="178"/>
    </location>
</feature>